<accession>A0A916ZF64</accession>
<evidence type="ECO:0000313" key="1">
    <source>
        <dbReference type="EMBL" id="GGD93834.1"/>
    </source>
</evidence>
<keyword evidence="2" id="KW-1185">Reference proteome</keyword>
<reference evidence="1" key="2">
    <citation type="submission" date="2020-09" db="EMBL/GenBank/DDBJ databases">
        <authorList>
            <person name="Sun Q."/>
            <person name="Zhou Y."/>
        </authorList>
    </citation>
    <scope>NUCLEOTIDE SEQUENCE</scope>
    <source>
        <strain evidence="1">CGMCC 1.15367</strain>
    </source>
</reference>
<name>A0A916ZF64_9HYPH</name>
<evidence type="ECO:0000313" key="2">
    <source>
        <dbReference type="Proteomes" id="UP000644699"/>
    </source>
</evidence>
<organism evidence="1 2">
    <name type="scientific">Aureimonas endophytica</name>
    <dbReference type="NCBI Taxonomy" id="2027858"/>
    <lineage>
        <taxon>Bacteria</taxon>
        <taxon>Pseudomonadati</taxon>
        <taxon>Pseudomonadota</taxon>
        <taxon>Alphaproteobacteria</taxon>
        <taxon>Hyphomicrobiales</taxon>
        <taxon>Aurantimonadaceae</taxon>
        <taxon>Aureimonas</taxon>
    </lineage>
</organism>
<reference evidence="1" key="1">
    <citation type="journal article" date="2014" name="Int. J. Syst. Evol. Microbiol.">
        <title>Complete genome sequence of Corynebacterium casei LMG S-19264T (=DSM 44701T), isolated from a smear-ripened cheese.</title>
        <authorList>
            <consortium name="US DOE Joint Genome Institute (JGI-PGF)"/>
            <person name="Walter F."/>
            <person name="Albersmeier A."/>
            <person name="Kalinowski J."/>
            <person name="Ruckert C."/>
        </authorList>
    </citation>
    <scope>NUCLEOTIDE SEQUENCE</scope>
    <source>
        <strain evidence="1">CGMCC 1.15367</strain>
    </source>
</reference>
<protein>
    <submittedName>
        <fullName evidence="1">Uncharacterized protein</fullName>
    </submittedName>
</protein>
<gene>
    <name evidence="1" type="ORF">GCM10011390_10710</name>
</gene>
<comment type="caution">
    <text evidence="1">The sequence shown here is derived from an EMBL/GenBank/DDBJ whole genome shotgun (WGS) entry which is preliminary data.</text>
</comment>
<sequence>MTVGGTVDADKAKAGKPRRTLSQRLLRALTGEVLGLERSIAKARGEGTEAARVGAETAGGAKARVEAIGALTRTLYKLLELTRAEAAAVAGEAADEAEAERLRAELMKRLRALDARRLGGRRLFGNAETTASLA</sequence>
<proteinExistence type="predicted"/>
<dbReference type="Proteomes" id="UP000644699">
    <property type="component" value="Unassembled WGS sequence"/>
</dbReference>
<dbReference type="EMBL" id="BMIQ01000001">
    <property type="protein sequence ID" value="GGD93834.1"/>
    <property type="molecule type" value="Genomic_DNA"/>
</dbReference>
<dbReference type="RefSeq" id="WP_188907138.1">
    <property type="nucleotide sequence ID" value="NZ_BMIQ01000001.1"/>
</dbReference>
<dbReference type="AlphaFoldDB" id="A0A916ZF64"/>